<keyword evidence="4 11" id="KW-0812">Transmembrane</keyword>
<keyword evidence="6" id="KW-0915">Sodium</keyword>
<evidence type="ECO:0000313" key="13">
    <source>
        <dbReference type="EMBL" id="TKV60649.1"/>
    </source>
</evidence>
<comment type="caution">
    <text evidence="13">The sequence shown here is derived from an EMBL/GenBank/DDBJ whole genome shotgun (WGS) entry which is preliminary data.</text>
</comment>
<feature type="transmembrane region" description="Helical" evidence="11">
    <location>
        <begin position="59"/>
        <end position="79"/>
    </location>
</feature>
<dbReference type="GO" id="GO:0051453">
    <property type="term" value="P:regulation of intracellular pH"/>
    <property type="evidence" value="ECO:0007669"/>
    <property type="project" value="TreeGrafter"/>
</dbReference>
<dbReference type="OrthoDB" id="57886at2"/>
<keyword evidence="9" id="KW-0739">Sodium transport</keyword>
<keyword evidence="14" id="KW-1185">Reference proteome</keyword>
<evidence type="ECO:0000256" key="6">
    <source>
        <dbReference type="ARBA" id="ARBA00023053"/>
    </source>
</evidence>
<evidence type="ECO:0000313" key="14">
    <source>
        <dbReference type="Proteomes" id="UP000306985"/>
    </source>
</evidence>
<evidence type="ECO:0000256" key="3">
    <source>
        <dbReference type="ARBA" id="ARBA00022475"/>
    </source>
</evidence>
<dbReference type="GO" id="GO:0005886">
    <property type="term" value="C:plasma membrane"/>
    <property type="evidence" value="ECO:0007669"/>
    <property type="project" value="UniProtKB-SubCell"/>
</dbReference>
<feature type="transmembrane region" description="Helical" evidence="11">
    <location>
        <begin position="112"/>
        <end position="134"/>
    </location>
</feature>
<keyword evidence="2" id="KW-0813">Transport</keyword>
<feature type="transmembrane region" description="Helical" evidence="11">
    <location>
        <begin position="182"/>
        <end position="202"/>
    </location>
</feature>
<feature type="transmembrane region" description="Helical" evidence="11">
    <location>
        <begin position="380"/>
        <end position="405"/>
    </location>
</feature>
<accession>A0A4U6QK71</accession>
<feature type="region of interest" description="Disordered" evidence="10">
    <location>
        <begin position="545"/>
        <end position="597"/>
    </location>
</feature>
<keyword evidence="8 11" id="KW-0472">Membrane</keyword>
<feature type="transmembrane region" description="Helical" evidence="11">
    <location>
        <begin position="231"/>
        <end position="248"/>
    </location>
</feature>
<evidence type="ECO:0000256" key="5">
    <source>
        <dbReference type="ARBA" id="ARBA00022989"/>
    </source>
</evidence>
<feature type="transmembrane region" description="Helical" evidence="11">
    <location>
        <begin position="269"/>
        <end position="289"/>
    </location>
</feature>
<proteinExistence type="predicted"/>
<dbReference type="Pfam" id="PF00999">
    <property type="entry name" value="Na_H_Exchanger"/>
    <property type="match status" value="1"/>
</dbReference>
<feature type="transmembrane region" description="Helical" evidence="11">
    <location>
        <begin position="86"/>
        <end position="106"/>
    </location>
</feature>
<dbReference type="InterPro" id="IPR006153">
    <property type="entry name" value="Cation/H_exchanger_TM"/>
</dbReference>
<keyword evidence="7" id="KW-0406">Ion transport</keyword>
<dbReference type="RefSeq" id="WP_137447953.1">
    <property type="nucleotide sequence ID" value="NZ_SZZH01000001.1"/>
</dbReference>
<keyword evidence="3" id="KW-1003">Cell membrane</keyword>
<dbReference type="InterPro" id="IPR018422">
    <property type="entry name" value="Cation/H_exchanger_CPA1"/>
</dbReference>
<sequence>MSGLTPTIFLVLGVVLINGMAGRLGVPAPILLVVAGVGASFIPGVPHGNLDPDLVLNVLLPPLLYAAAVEGSVIAYRALLRPIVQLAVGMVLVTAFVVALVTAWLIPDLPFAAALALGAIVAPPDAVAAVAVARRAGLPQSVTTVLEGESLFNDATSLVLLKVAIGGIAAGSMAWGRASVELVWATAGGILVGLLCGVAVSWLRRSTSASLPVTAISLVVPFVAHDLGDRVGASGVLAVVVAGLVLGFRQPFDLQPEVRLTLGATWGTIRYVLEGAVFALIGLELWTILTAPEEVGGWSVVGIAGAVLATVMLIRPLWIFVSSYLLPRPRRRPSITDPADPVEPAPTGWRPLAAVSWAGMRGVVSLAAALGLPLDTPFRNLLILCTLVVIIGTLGVQGVTLPAVIRALRLPAGPDLLTERLQARQLAGREIRRRVEEEIAQHGVPPKEAERLRSWISFRSWQHLGDEQHRARGKDRDRPSLNTVTLDSVAHWRRTLMSIERDVFVSLRNSGRISEEVMRDVEYGLDLEEALLERRIDDATGHLDQLRAERDQPGPTAEETGGWLAGFTGRPGDGPRTVGGGQPSDDADRRRPSGTVE</sequence>
<name>A0A4U6QK71_9ACTN</name>
<organism evidence="13 14">
    <name type="scientific">Nakamurella flava</name>
    <dbReference type="NCBI Taxonomy" id="2576308"/>
    <lineage>
        <taxon>Bacteria</taxon>
        <taxon>Bacillati</taxon>
        <taxon>Actinomycetota</taxon>
        <taxon>Actinomycetes</taxon>
        <taxon>Nakamurellales</taxon>
        <taxon>Nakamurellaceae</taxon>
        <taxon>Nakamurella</taxon>
    </lineage>
</organism>
<evidence type="ECO:0000256" key="2">
    <source>
        <dbReference type="ARBA" id="ARBA00022448"/>
    </source>
</evidence>
<evidence type="ECO:0000256" key="7">
    <source>
        <dbReference type="ARBA" id="ARBA00023065"/>
    </source>
</evidence>
<dbReference type="GO" id="GO:0098719">
    <property type="term" value="P:sodium ion import across plasma membrane"/>
    <property type="evidence" value="ECO:0007669"/>
    <property type="project" value="TreeGrafter"/>
</dbReference>
<dbReference type="PANTHER" id="PTHR10110:SF86">
    <property type="entry name" value="SODIUM_HYDROGEN EXCHANGER 7"/>
    <property type="match status" value="1"/>
</dbReference>
<evidence type="ECO:0000256" key="1">
    <source>
        <dbReference type="ARBA" id="ARBA00004651"/>
    </source>
</evidence>
<evidence type="ECO:0000256" key="4">
    <source>
        <dbReference type="ARBA" id="ARBA00022692"/>
    </source>
</evidence>
<dbReference type="Proteomes" id="UP000306985">
    <property type="component" value="Unassembled WGS sequence"/>
</dbReference>
<dbReference type="EMBL" id="SZZH01000001">
    <property type="protein sequence ID" value="TKV60649.1"/>
    <property type="molecule type" value="Genomic_DNA"/>
</dbReference>
<evidence type="ECO:0000259" key="12">
    <source>
        <dbReference type="Pfam" id="PF00999"/>
    </source>
</evidence>
<evidence type="ECO:0000256" key="10">
    <source>
        <dbReference type="SAM" id="MobiDB-lite"/>
    </source>
</evidence>
<protein>
    <submittedName>
        <fullName evidence="13">Sodium:proton antiporter</fullName>
    </submittedName>
</protein>
<dbReference type="GO" id="GO:0015386">
    <property type="term" value="F:potassium:proton antiporter activity"/>
    <property type="evidence" value="ECO:0007669"/>
    <property type="project" value="TreeGrafter"/>
</dbReference>
<dbReference type="AlphaFoldDB" id="A0A4U6QK71"/>
<reference evidence="13 14" key="1">
    <citation type="submission" date="2019-05" db="EMBL/GenBank/DDBJ databases">
        <title>Nakamurella sp. N5BH11, whole genome shotgun sequence.</title>
        <authorList>
            <person name="Tuo L."/>
        </authorList>
    </citation>
    <scope>NUCLEOTIDE SEQUENCE [LARGE SCALE GENOMIC DNA]</scope>
    <source>
        <strain evidence="13 14">N5BH11</strain>
    </source>
</reference>
<dbReference type="Gene3D" id="6.10.140.1330">
    <property type="match status" value="1"/>
</dbReference>
<dbReference type="PANTHER" id="PTHR10110">
    <property type="entry name" value="SODIUM/HYDROGEN EXCHANGER"/>
    <property type="match status" value="1"/>
</dbReference>
<feature type="compositionally biased region" description="Gly residues" evidence="10">
    <location>
        <begin position="569"/>
        <end position="582"/>
    </location>
</feature>
<comment type="subcellular location">
    <subcellularLocation>
        <location evidence="1">Cell membrane</location>
        <topology evidence="1">Multi-pass membrane protein</topology>
    </subcellularLocation>
</comment>
<evidence type="ECO:0000256" key="11">
    <source>
        <dbReference type="SAM" id="Phobius"/>
    </source>
</evidence>
<dbReference type="GO" id="GO:0015385">
    <property type="term" value="F:sodium:proton antiporter activity"/>
    <property type="evidence" value="ECO:0007669"/>
    <property type="project" value="InterPro"/>
</dbReference>
<keyword evidence="5 11" id="KW-1133">Transmembrane helix</keyword>
<feature type="transmembrane region" description="Helical" evidence="11">
    <location>
        <begin position="301"/>
        <end position="326"/>
    </location>
</feature>
<gene>
    <name evidence="13" type="ORF">FDO65_02840</name>
</gene>
<evidence type="ECO:0000256" key="8">
    <source>
        <dbReference type="ARBA" id="ARBA00023136"/>
    </source>
</evidence>
<evidence type="ECO:0000256" key="9">
    <source>
        <dbReference type="ARBA" id="ARBA00023201"/>
    </source>
</evidence>
<feature type="domain" description="Cation/H+ exchanger transmembrane" evidence="12">
    <location>
        <begin position="16"/>
        <end position="405"/>
    </location>
</feature>